<accession>A0A2P5A0P2</accession>
<sequence length="150" mass="15499">MTVKLRVSVDTYPLLRETLSTVEHSVDYSLAVGLKLSKFAAISTRGVKEQLVLHPPADELGRAGQGATLQLSQLTMAIGCCVSDPKGGIGNPGSANPIETGLAAGQALAAELNSISGPTPQAYIRTAVSLCASMEISRHGRRSAQGLSVA</sequence>
<dbReference type="AlphaFoldDB" id="A0A2P5A0P2"/>
<gene>
    <name evidence="1" type="ORF">TGAM01_v200559</name>
</gene>
<keyword evidence="2" id="KW-1185">Reference proteome</keyword>
<reference evidence="1 2" key="1">
    <citation type="journal article" date="2016" name="Genome Announc.">
        <title>Draft Whole-Genome Sequence of Trichoderma gamsii T6085, a Promising Biocontrol Agent of Fusarium Head Blight on Wheat.</title>
        <authorList>
            <person name="Baroncelli R."/>
            <person name="Zapparata A."/>
            <person name="Piaggeschi G."/>
            <person name="Sarrocco S."/>
            <person name="Vannacci G."/>
        </authorList>
    </citation>
    <scope>NUCLEOTIDE SEQUENCE [LARGE SCALE GENOMIC DNA]</scope>
    <source>
        <strain evidence="1 2">T6085</strain>
    </source>
</reference>
<protein>
    <submittedName>
        <fullName evidence="1">Uncharacterized protein</fullName>
    </submittedName>
</protein>
<dbReference type="Proteomes" id="UP000054821">
    <property type="component" value="Unassembled WGS sequence"/>
</dbReference>
<evidence type="ECO:0000313" key="1">
    <source>
        <dbReference type="EMBL" id="PON30119.1"/>
    </source>
</evidence>
<proteinExistence type="predicted"/>
<evidence type="ECO:0000313" key="2">
    <source>
        <dbReference type="Proteomes" id="UP000054821"/>
    </source>
</evidence>
<name>A0A2P5A0P2_9HYPO</name>
<dbReference type="RefSeq" id="XP_018658568.1">
    <property type="nucleotide sequence ID" value="XM_018808168.1"/>
</dbReference>
<comment type="caution">
    <text evidence="1">The sequence shown here is derived from an EMBL/GenBank/DDBJ whole genome shotgun (WGS) entry which is preliminary data.</text>
</comment>
<dbReference type="EMBL" id="JPDN02000002">
    <property type="protein sequence ID" value="PON30119.1"/>
    <property type="molecule type" value="Genomic_DNA"/>
</dbReference>
<dbReference type="GeneID" id="29988251"/>
<organism evidence="1 2">
    <name type="scientific">Trichoderma gamsii</name>
    <dbReference type="NCBI Taxonomy" id="398673"/>
    <lineage>
        <taxon>Eukaryota</taxon>
        <taxon>Fungi</taxon>
        <taxon>Dikarya</taxon>
        <taxon>Ascomycota</taxon>
        <taxon>Pezizomycotina</taxon>
        <taxon>Sordariomycetes</taxon>
        <taxon>Hypocreomycetidae</taxon>
        <taxon>Hypocreales</taxon>
        <taxon>Hypocreaceae</taxon>
        <taxon>Trichoderma</taxon>
    </lineage>
</organism>